<feature type="compositionally biased region" description="Low complexity" evidence="1">
    <location>
        <begin position="181"/>
        <end position="197"/>
    </location>
</feature>
<evidence type="ECO:0000256" key="2">
    <source>
        <dbReference type="SAM" id="SignalP"/>
    </source>
</evidence>
<proteinExistence type="predicted"/>
<dbReference type="InterPro" id="IPR009030">
    <property type="entry name" value="Growth_fac_rcpt_cys_sf"/>
</dbReference>
<dbReference type="Proteomes" id="UP000515908">
    <property type="component" value="Chromosome 02"/>
</dbReference>
<feature type="chain" id="PRO_5029020057" evidence="2">
    <location>
        <begin position="22"/>
        <end position="219"/>
    </location>
</feature>
<sequence length="219" mass="22899">MKYLSLSVLLALFALLLPSDAWDTSLCRAATVKPVQCLNCGNSRTCPEGACVAGSDRSKVYNTREYGCFRSIPGCWVYKADSTCYTCHPGYYLHNNQCNICNMPFCTSCLSPGVCNSCSAGKPSMDKKACFYCVVGGCDSCTGVNVCGKCLAGYVLNNGACIPCADNDCAMCSAATTYAPSARTPATSSPATSASPPLKTVRSLTPVAAAAPSARRTTS</sequence>
<accession>A0A7G2C3M1</accession>
<feature type="signal peptide" evidence="2">
    <location>
        <begin position="1"/>
        <end position="21"/>
    </location>
</feature>
<name>A0A7G2C3M1_9TRYP</name>
<feature type="compositionally biased region" description="Low complexity" evidence="1">
    <location>
        <begin position="206"/>
        <end position="219"/>
    </location>
</feature>
<evidence type="ECO:0000256" key="1">
    <source>
        <dbReference type="SAM" id="MobiDB-lite"/>
    </source>
</evidence>
<dbReference type="AlphaFoldDB" id="A0A7G2C3M1"/>
<evidence type="ECO:0000313" key="4">
    <source>
        <dbReference type="Proteomes" id="UP000515908"/>
    </source>
</evidence>
<feature type="region of interest" description="Disordered" evidence="1">
    <location>
        <begin position="181"/>
        <end position="219"/>
    </location>
</feature>
<dbReference type="EMBL" id="LR877146">
    <property type="protein sequence ID" value="CAD2213864.1"/>
    <property type="molecule type" value="Genomic_DNA"/>
</dbReference>
<evidence type="ECO:0000313" key="3">
    <source>
        <dbReference type="EMBL" id="CAD2213864.1"/>
    </source>
</evidence>
<keyword evidence="2" id="KW-0732">Signal</keyword>
<gene>
    <name evidence="3" type="ORF">ADEAN_000130700</name>
</gene>
<dbReference type="VEuPathDB" id="TriTrypDB:ADEAN_000130700"/>
<reference evidence="3 4" key="1">
    <citation type="submission" date="2020-08" db="EMBL/GenBank/DDBJ databases">
        <authorList>
            <person name="Newling K."/>
            <person name="Davey J."/>
            <person name="Forrester S."/>
        </authorList>
    </citation>
    <scope>NUCLEOTIDE SEQUENCE [LARGE SCALE GENOMIC DNA]</scope>
    <source>
        <strain evidence="4">Crithidia deanei Carvalho (ATCC PRA-265)</strain>
    </source>
</reference>
<organism evidence="3 4">
    <name type="scientific">Angomonas deanei</name>
    <dbReference type="NCBI Taxonomy" id="59799"/>
    <lineage>
        <taxon>Eukaryota</taxon>
        <taxon>Discoba</taxon>
        <taxon>Euglenozoa</taxon>
        <taxon>Kinetoplastea</taxon>
        <taxon>Metakinetoplastina</taxon>
        <taxon>Trypanosomatida</taxon>
        <taxon>Trypanosomatidae</taxon>
        <taxon>Strigomonadinae</taxon>
        <taxon>Angomonas</taxon>
    </lineage>
</organism>
<protein>
    <submittedName>
        <fullName evidence="3">Uncharacterized protein</fullName>
    </submittedName>
</protein>
<keyword evidence="4" id="KW-1185">Reference proteome</keyword>
<dbReference type="SUPFAM" id="SSF57184">
    <property type="entry name" value="Growth factor receptor domain"/>
    <property type="match status" value="1"/>
</dbReference>